<keyword evidence="5" id="KW-0663">Pyridoxal phosphate</keyword>
<dbReference type="PANTHER" id="PTHR46383">
    <property type="entry name" value="ASPARTATE AMINOTRANSFERASE"/>
    <property type="match status" value="1"/>
</dbReference>
<evidence type="ECO:0000259" key="7">
    <source>
        <dbReference type="Pfam" id="PF00155"/>
    </source>
</evidence>
<dbReference type="InterPro" id="IPR015424">
    <property type="entry name" value="PyrdxlP-dep_Trfase"/>
</dbReference>
<dbReference type="EMBL" id="JABDJR010000254">
    <property type="protein sequence ID" value="NNF06422.1"/>
    <property type="molecule type" value="Genomic_DNA"/>
</dbReference>
<evidence type="ECO:0000256" key="5">
    <source>
        <dbReference type="ARBA" id="ARBA00022898"/>
    </source>
</evidence>
<organism evidence="8 9">
    <name type="scientific">Eiseniibacteriota bacterium</name>
    <dbReference type="NCBI Taxonomy" id="2212470"/>
    <lineage>
        <taxon>Bacteria</taxon>
        <taxon>Candidatus Eiseniibacteriota</taxon>
    </lineage>
</organism>
<dbReference type="AlphaFoldDB" id="A0A7Y2E8T0"/>
<accession>A0A7Y2E8T0</accession>
<comment type="similarity">
    <text evidence="2 6">Belongs to the class-I pyridoxal-phosphate-dependent aminotransferase family.</text>
</comment>
<dbReference type="Pfam" id="PF00155">
    <property type="entry name" value="Aminotran_1_2"/>
    <property type="match status" value="1"/>
</dbReference>
<dbReference type="InterPro" id="IPR015422">
    <property type="entry name" value="PyrdxlP-dep_Trfase_small"/>
</dbReference>
<comment type="cofactor">
    <cofactor evidence="1 6">
        <name>pyridoxal 5'-phosphate</name>
        <dbReference type="ChEBI" id="CHEBI:597326"/>
    </cofactor>
</comment>
<evidence type="ECO:0000313" key="8">
    <source>
        <dbReference type="EMBL" id="NNF06422.1"/>
    </source>
</evidence>
<dbReference type="InterPro" id="IPR050596">
    <property type="entry name" value="AspAT/PAT-like"/>
</dbReference>
<protein>
    <recommendedName>
        <fullName evidence="6">Aminotransferase</fullName>
        <ecNumber evidence="6">2.6.1.-</ecNumber>
    </recommendedName>
</protein>
<dbReference type="PRINTS" id="PR00753">
    <property type="entry name" value="ACCSYNTHASE"/>
</dbReference>
<dbReference type="GO" id="GO:0030170">
    <property type="term" value="F:pyridoxal phosphate binding"/>
    <property type="evidence" value="ECO:0007669"/>
    <property type="project" value="InterPro"/>
</dbReference>
<sequence>MTHISERLSALGESLTLAVDGKVQELTAQGKDIVNLSAGQPDFNTPDFVCEAAVQAMKDGQTRYTPPGGTPALRAEGAKFFSEMWQVPATAANTVVTCGAKHAIYDALFALIEPGDEVIIPVPYWVSYPEQVKLVGGVPKIVVPSQGLRVTPEDLEPHVSSRTKLLIFNSPSNPTGQVYAPNEVRALVAWCLKHNVMMLSDEIYNRLLFGSQTALSPASVSPEAAAKVITINGVSKSHAMTGWRIGIMTGPEDMMKAITKFQGQTTGNPSSVSQAAALAALQGPDEVVAEMCTAYERRRDFAVDRLNQIAGVSLEKPEGAFYAFPKIADAASLGGSVALAAQLVEHGVAAVPGAGFGADDHIRISFALGDDRLAEGLDRLEKGLAHLKAAIA</sequence>
<dbReference type="FunFam" id="3.40.640.10:FF:000033">
    <property type="entry name" value="Aspartate aminotransferase"/>
    <property type="match status" value="1"/>
</dbReference>
<keyword evidence="3 6" id="KW-0032">Aminotransferase</keyword>
<evidence type="ECO:0000256" key="2">
    <source>
        <dbReference type="ARBA" id="ARBA00007441"/>
    </source>
</evidence>
<evidence type="ECO:0000313" key="9">
    <source>
        <dbReference type="Proteomes" id="UP000547674"/>
    </source>
</evidence>
<keyword evidence="4 6" id="KW-0808">Transferase</keyword>
<evidence type="ECO:0000256" key="3">
    <source>
        <dbReference type="ARBA" id="ARBA00022576"/>
    </source>
</evidence>
<name>A0A7Y2E8T0_UNCEI</name>
<dbReference type="Gene3D" id="3.90.1150.10">
    <property type="entry name" value="Aspartate Aminotransferase, domain 1"/>
    <property type="match status" value="1"/>
</dbReference>
<reference evidence="8 9" key="1">
    <citation type="submission" date="2020-03" db="EMBL/GenBank/DDBJ databases">
        <title>Metabolic flexibility allows generalist bacteria to become dominant in a frequently disturbed ecosystem.</title>
        <authorList>
            <person name="Chen Y.-J."/>
            <person name="Leung P.M."/>
            <person name="Bay S.K."/>
            <person name="Hugenholtz P."/>
            <person name="Kessler A.J."/>
            <person name="Shelley G."/>
            <person name="Waite D.W."/>
            <person name="Cook P.L."/>
            <person name="Greening C."/>
        </authorList>
    </citation>
    <scope>NUCLEOTIDE SEQUENCE [LARGE SCALE GENOMIC DNA]</scope>
    <source>
        <strain evidence="8">SS_bin_28</strain>
    </source>
</reference>
<evidence type="ECO:0000256" key="4">
    <source>
        <dbReference type="ARBA" id="ARBA00022679"/>
    </source>
</evidence>
<dbReference type="SUPFAM" id="SSF53383">
    <property type="entry name" value="PLP-dependent transferases"/>
    <property type="match status" value="1"/>
</dbReference>
<evidence type="ECO:0000256" key="1">
    <source>
        <dbReference type="ARBA" id="ARBA00001933"/>
    </source>
</evidence>
<proteinExistence type="inferred from homology"/>
<dbReference type="Proteomes" id="UP000547674">
    <property type="component" value="Unassembled WGS sequence"/>
</dbReference>
<dbReference type="InterPro" id="IPR004838">
    <property type="entry name" value="NHTrfase_class1_PyrdxlP-BS"/>
</dbReference>
<dbReference type="InterPro" id="IPR015421">
    <property type="entry name" value="PyrdxlP-dep_Trfase_major"/>
</dbReference>
<dbReference type="InterPro" id="IPR004839">
    <property type="entry name" value="Aminotransferase_I/II_large"/>
</dbReference>
<dbReference type="PANTHER" id="PTHR46383:SF1">
    <property type="entry name" value="ASPARTATE AMINOTRANSFERASE"/>
    <property type="match status" value="1"/>
</dbReference>
<dbReference type="EC" id="2.6.1.-" evidence="6"/>
<gene>
    <name evidence="8" type="ORF">HKN21_06650</name>
</gene>
<dbReference type="CDD" id="cd00609">
    <property type="entry name" value="AAT_like"/>
    <property type="match status" value="1"/>
</dbReference>
<dbReference type="Gene3D" id="3.40.640.10">
    <property type="entry name" value="Type I PLP-dependent aspartate aminotransferase-like (Major domain)"/>
    <property type="match status" value="1"/>
</dbReference>
<dbReference type="GO" id="GO:0006520">
    <property type="term" value="P:amino acid metabolic process"/>
    <property type="evidence" value="ECO:0007669"/>
    <property type="project" value="InterPro"/>
</dbReference>
<dbReference type="PROSITE" id="PS00105">
    <property type="entry name" value="AA_TRANSFER_CLASS_1"/>
    <property type="match status" value="1"/>
</dbReference>
<dbReference type="GO" id="GO:0008483">
    <property type="term" value="F:transaminase activity"/>
    <property type="evidence" value="ECO:0007669"/>
    <property type="project" value="UniProtKB-KW"/>
</dbReference>
<feature type="domain" description="Aminotransferase class I/classII large" evidence="7">
    <location>
        <begin position="31"/>
        <end position="379"/>
    </location>
</feature>
<evidence type="ECO:0000256" key="6">
    <source>
        <dbReference type="RuleBase" id="RU000481"/>
    </source>
</evidence>
<comment type="caution">
    <text evidence="8">The sequence shown here is derived from an EMBL/GenBank/DDBJ whole genome shotgun (WGS) entry which is preliminary data.</text>
</comment>